<dbReference type="EMBL" id="BARS01048842">
    <property type="protein sequence ID" value="GAG28358.1"/>
    <property type="molecule type" value="Genomic_DNA"/>
</dbReference>
<proteinExistence type="inferred from homology"/>
<dbReference type="Gene3D" id="3.40.50.10790">
    <property type="entry name" value="S-adenosyl-l-methionine hydroxide adenosyltransferase, N-terminal"/>
    <property type="match status" value="1"/>
</dbReference>
<protein>
    <recommendedName>
        <fullName evidence="6">SAM-dependent chlorinase/fluorinase</fullName>
    </recommendedName>
</protein>
<evidence type="ECO:0000313" key="5">
    <source>
        <dbReference type="EMBL" id="GAG28358.1"/>
    </source>
</evidence>
<dbReference type="Gene3D" id="2.40.30.90">
    <property type="entry name" value="Bacterial fluorinating enzyme like"/>
    <property type="match status" value="1"/>
</dbReference>
<dbReference type="Pfam" id="PF20257">
    <property type="entry name" value="SAM_HAT_C"/>
    <property type="match status" value="1"/>
</dbReference>
<dbReference type="AlphaFoldDB" id="X0WV59"/>
<dbReference type="InterPro" id="IPR023227">
    <property type="entry name" value="SAM_OH_AdoTrfase_C_sf"/>
</dbReference>
<feature type="domain" description="S-adenosyl-l-methionine hydroxide adenosyltransferase N-terminal" evidence="3">
    <location>
        <begin position="5"/>
        <end position="52"/>
    </location>
</feature>
<dbReference type="Pfam" id="PF01887">
    <property type="entry name" value="SAM_HAT_N"/>
    <property type="match status" value="1"/>
</dbReference>
<keyword evidence="1" id="KW-0949">S-adenosyl-L-methionine</keyword>
<dbReference type="PANTHER" id="PTHR35092:SF1">
    <property type="entry name" value="CHLORINASE MJ1651"/>
    <property type="match status" value="1"/>
</dbReference>
<comment type="caution">
    <text evidence="5">The sequence shown here is derived from an EMBL/GenBank/DDBJ whole genome shotgun (WGS) entry which is preliminary data.</text>
</comment>
<evidence type="ECO:0000259" key="4">
    <source>
        <dbReference type="Pfam" id="PF20257"/>
    </source>
</evidence>
<accession>X0WV59</accession>
<dbReference type="SUPFAM" id="SSF102522">
    <property type="entry name" value="Bacterial fluorinating enzyme, N-terminal domain"/>
    <property type="match status" value="1"/>
</dbReference>
<dbReference type="PANTHER" id="PTHR35092">
    <property type="entry name" value="CHLORINASE MJ1651"/>
    <property type="match status" value="1"/>
</dbReference>
<dbReference type="InterPro" id="IPR046470">
    <property type="entry name" value="SAM_HAT_C"/>
</dbReference>
<evidence type="ECO:0008006" key="6">
    <source>
        <dbReference type="Google" id="ProtNLM"/>
    </source>
</evidence>
<gene>
    <name evidence="5" type="ORF">S01H1_73121</name>
</gene>
<comment type="similarity">
    <text evidence="2">Belongs to the SAM hydrolase / SAM-dependent halogenase family.</text>
</comment>
<evidence type="ECO:0000259" key="3">
    <source>
        <dbReference type="Pfam" id="PF01887"/>
    </source>
</evidence>
<dbReference type="InterPro" id="IPR046469">
    <property type="entry name" value="SAM_HAT_N"/>
</dbReference>
<organism evidence="5">
    <name type="scientific">marine sediment metagenome</name>
    <dbReference type="NCBI Taxonomy" id="412755"/>
    <lineage>
        <taxon>unclassified sequences</taxon>
        <taxon>metagenomes</taxon>
        <taxon>ecological metagenomes</taxon>
    </lineage>
</organism>
<dbReference type="SUPFAM" id="SSF101852">
    <property type="entry name" value="Bacterial fluorinating enzyme, C-terminal domain"/>
    <property type="match status" value="1"/>
</dbReference>
<feature type="domain" description="S-adenosyl-l-methionine hydroxide adenosyltransferase C-terminal" evidence="4">
    <location>
        <begin position="76"/>
        <end position="155"/>
    </location>
</feature>
<name>X0WV59_9ZZZZ</name>
<feature type="non-terminal residue" evidence="5">
    <location>
        <position position="1"/>
    </location>
</feature>
<dbReference type="InterPro" id="IPR023228">
    <property type="entry name" value="SAM_OH_AdoTrfase_N_sf"/>
</dbReference>
<evidence type="ECO:0000256" key="2">
    <source>
        <dbReference type="ARBA" id="ARBA00024035"/>
    </source>
</evidence>
<reference evidence="5" key="1">
    <citation type="journal article" date="2014" name="Front. Microbiol.">
        <title>High frequency of phylogenetically diverse reductive dehalogenase-homologous genes in deep subseafloor sedimentary metagenomes.</title>
        <authorList>
            <person name="Kawai M."/>
            <person name="Futagami T."/>
            <person name="Toyoda A."/>
            <person name="Takaki Y."/>
            <person name="Nishi S."/>
            <person name="Hori S."/>
            <person name="Arai W."/>
            <person name="Tsubouchi T."/>
            <person name="Morono Y."/>
            <person name="Uchiyama I."/>
            <person name="Ito T."/>
            <person name="Fujiyama A."/>
            <person name="Inagaki F."/>
            <person name="Takami H."/>
        </authorList>
    </citation>
    <scope>NUCLEOTIDE SEQUENCE</scope>
    <source>
        <strain evidence="5">Expedition CK06-06</strain>
    </source>
</reference>
<dbReference type="InterPro" id="IPR002747">
    <property type="entry name" value="SAM_OH_AdoTrfase"/>
</dbReference>
<sequence>TLIHREMPAEAVYVVENRRYFLPHLSTTFHGRDIMAPVAAHLANGLDPRECGRGTDRLEILPVAHRAEVDGDVVRGSVLYADRFGTLITNINEDQLPVSRVGPCKFDVLVNGANIGPVRSAFFDVAQGEPVALIGSSGMLEIAINRGSAVERFGPAAAVRVEVR</sequence>
<evidence type="ECO:0000256" key="1">
    <source>
        <dbReference type="ARBA" id="ARBA00022691"/>
    </source>
</evidence>